<dbReference type="SUPFAM" id="SSF48452">
    <property type="entry name" value="TPR-like"/>
    <property type="match status" value="1"/>
</dbReference>
<dbReference type="SMART" id="SM00028">
    <property type="entry name" value="TPR"/>
    <property type="match status" value="2"/>
</dbReference>
<dbReference type="EMBL" id="SDAM02001235">
    <property type="protein sequence ID" value="KAH6822653.1"/>
    <property type="molecule type" value="Genomic_DNA"/>
</dbReference>
<dbReference type="Gene3D" id="1.25.40.10">
    <property type="entry name" value="Tetratricopeptide repeat domain"/>
    <property type="match status" value="1"/>
</dbReference>
<dbReference type="Proteomes" id="UP001190926">
    <property type="component" value="Unassembled WGS sequence"/>
</dbReference>
<keyword evidence="2 3" id="KW-0802">TPR repeat</keyword>
<feature type="repeat" description="TPR" evidence="3">
    <location>
        <begin position="90"/>
        <end position="123"/>
    </location>
</feature>
<keyword evidence="1" id="KW-0677">Repeat</keyword>
<gene>
    <name evidence="4" type="ORF">C2S53_017199</name>
</gene>
<name>A0AAD4P0Q5_PERFH</name>
<accession>A0AAD4P0Q5</accession>
<sequence length="207" mass="23271">MVRVVIAIGEKRGNGGTESDNVFIFRVARTGRTVGFIEYDSSFSEEEKEQAKLLKVSCKLNNAACKLKLKNYEEAEKLCTEVLKADGKNVKALCRRAQAYINLVELELAKNDIKKALEIDPNNRDVKLEYKILMDKVKEYNRKDAQFYGSIFSKMSKLEQARSPQPLEASDRWSTLSGRWGTPRAGVSEFNSSAAVGVHRALGFKNP</sequence>
<dbReference type="PROSITE" id="PS50005">
    <property type="entry name" value="TPR"/>
    <property type="match status" value="1"/>
</dbReference>
<dbReference type="AlphaFoldDB" id="A0AAD4P0Q5"/>
<proteinExistence type="predicted"/>
<dbReference type="InterPro" id="IPR039663">
    <property type="entry name" value="AIP/AIPL1/TTC9"/>
</dbReference>
<dbReference type="Pfam" id="PF00515">
    <property type="entry name" value="TPR_1"/>
    <property type="match status" value="1"/>
</dbReference>
<comment type="caution">
    <text evidence="4">The sequence shown here is derived from an EMBL/GenBank/DDBJ whole genome shotgun (WGS) entry which is preliminary data.</text>
</comment>
<protein>
    <submittedName>
        <fullName evidence="4">Rotamase FKBP 1</fullName>
    </submittedName>
</protein>
<evidence type="ECO:0000256" key="3">
    <source>
        <dbReference type="PROSITE-ProRule" id="PRU00339"/>
    </source>
</evidence>
<dbReference type="InterPro" id="IPR011990">
    <property type="entry name" value="TPR-like_helical_dom_sf"/>
</dbReference>
<dbReference type="PANTHER" id="PTHR11242:SF16">
    <property type="entry name" value="ISOMERASE, PUTATIVE-RELATED"/>
    <property type="match status" value="1"/>
</dbReference>
<reference evidence="4 5" key="1">
    <citation type="journal article" date="2021" name="Nat. Commun.">
        <title>Incipient diploidization of the medicinal plant Perilla within 10,000 years.</title>
        <authorList>
            <person name="Zhang Y."/>
            <person name="Shen Q."/>
            <person name="Leng L."/>
            <person name="Zhang D."/>
            <person name="Chen S."/>
            <person name="Shi Y."/>
            <person name="Ning Z."/>
            <person name="Chen S."/>
        </authorList>
    </citation>
    <scope>NUCLEOTIDE SEQUENCE [LARGE SCALE GENOMIC DNA]</scope>
    <source>
        <strain evidence="5">cv. PC099</strain>
    </source>
</reference>
<evidence type="ECO:0000313" key="5">
    <source>
        <dbReference type="Proteomes" id="UP001190926"/>
    </source>
</evidence>
<dbReference type="InterPro" id="IPR019734">
    <property type="entry name" value="TPR_rpt"/>
</dbReference>
<organism evidence="4 5">
    <name type="scientific">Perilla frutescens var. hirtella</name>
    <name type="common">Perilla citriodora</name>
    <name type="synonym">Perilla setoyensis</name>
    <dbReference type="NCBI Taxonomy" id="608512"/>
    <lineage>
        <taxon>Eukaryota</taxon>
        <taxon>Viridiplantae</taxon>
        <taxon>Streptophyta</taxon>
        <taxon>Embryophyta</taxon>
        <taxon>Tracheophyta</taxon>
        <taxon>Spermatophyta</taxon>
        <taxon>Magnoliopsida</taxon>
        <taxon>eudicotyledons</taxon>
        <taxon>Gunneridae</taxon>
        <taxon>Pentapetalae</taxon>
        <taxon>asterids</taxon>
        <taxon>lamiids</taxon>
        <taxon>Lamiales</taxon>
        <taxon>Lamiaceae</taxon>
        <taxon>Nepetoideae</taxon>
        <taxon>Elsholtzieae</taxon>
        <taxon>Perilla</taxon>
    </lineage>
</organism>
<dbReference type="PANTHER" id="PTHR11242">
    <property type="entry name" value="ARYL HYDROCARBON RECEPTOR INTERACTING PROTEIN RELATED"/>
    <property type="match status" value="1"/>
</dbReference>
<evidence type="ECO:0000256" key="1">
    <source>
        <dbReference type="ARBA" id="ARBA00022737"/>
    </source>
</evidence>
<evidence type="ECO:0000256" key="2">
    <source>
        <dbReference type="ARBA" id="ARBA00022803"/>
    </source>
</evidence>
<keyword evidence="5" id="KW-1185">Reference proteome</keyword>
<evidence type="ECO:0000313" key="4">
    <source>
        <dbReference type="EMBL" id="KAH6822653.1"/>
    </source>
</evidence>